<evidence type="ECO:0000259" key="3">
    <source>
        <dbReference type="PROSITE" id="PS51371"/>
    </source>
</evidence>
<accession>A0A2S6NMP1</accession>
<name>A0A2S6NMP1_RHOGL</name>
<reference evidence="4 5" key="1">
    <citation type="journal article" date="2018" name="Arch. Microbiol.">
        <title>New insights into the metabolic potential of the phototrophic purple bacterium Rhodopila globiformis DSM 161(T) from its draft genome sequence and evidence for a vanadium-dependent nitrogenase.</title>
        <authorList>
            <person name="Imhoff J.F."/>
            <person name="Rahn T."/>
            <person name="Kunzel S."/>
            <person name="Neulinger S.C."/>
        </authorList>
    </citation>
    <scope>NUCLEOTIDE SEQUENCE [LARGE SCALE GENOMIC DNA]</scope>
    <source>
        <strain evidence="4 5">DSM 161</strain>
    </source>
</reference>
<evidence type="ECO:0000313" key="5">
    <source>
        <dbReference type="Proteomes" id="UP000239724"/>
    </source>
</evidence>
<evidence type="ECO:0000256" key="2">
    <source>
        <dbReference type="PROSITE-ProRule" id="PRU00703"/>
    </source>
</evidence>
<keyword evidence="1 2" id="KW-0129">CBS domain</keyword>
<dbReference type="PANTHER" id="PTHR43080:SF2">
    <property type="entry name" value="CBS DOMAIN-CONTAINING PROTEIN"/>
    <property type="match status" value="1"/>
</dbReference>
<dbReference type="SUPFAM" id="SSF54631">
    <property type="entry name" value="CBS-domain pair"/>
    <property type="match status" value="1"/>
</dbReference>
<dbReference type="EMBL" id="NHRY01000046">
    <property type="protein sequence ID" value="PPQ37656.1"/>
    <property type="molecule type" value="Genomic_DNA"/>
</dbReference>
<dbReference type="PANTHER" id="PTHR43080">
    <property type="entry name" value="CBS DOMAIN-CONTAINING PROTEIN CBSX3, MITOCHONDRIAL"/>
    <property type="match status" value="1"/>
</dbReference>
<evidence type="ECO:0000256" key="1">
    <source>
        <dbReference type="ARBA" id="ARBA00023122"/>
    </source>
</evidence>
<protein>
    <recommendedName>
        <fullName evidence="3">CBS domain-containing protein</fullName>
    </recommendedName>
</protein>
<dbReference type="InterPro" id="IPR046342">
    <property type="entry name" value="CBS_dom_sf"/>
</dbReference>
<organism evidence="4 5">
    <name type="scientific">Rhodopila globiformis</name>
    <name type="common">Rhodopseudomonas globiformis</name>
    <dbReference type="NCBI Taxonomy" id="1071"/>
    <lineage>
        <taxon>Bacteria</taxon>
        <taxon>Pseudomonadati</taxon>
        <taxon>Pseudomonadota</taxon>
        <taxon>Alphaproteobacteria</taxon>
        <taxon>Acetobacterales</taxon>
        <taxon>Acetobacteraceae</taxon>
        <taxon>Rhodopila</taxon>
    </lineage>
</organism>
<proteinExistence type="predicted"/>
<dbReference type="Pfam" id="PF00571">
    <property type="entry name" value="CBS"/>
    <property type="match status" value="2"/>
</dbReference>
<feature type="domain" description="CBS" evidence="3">
    <location>
        <begin position="154"/>
        <end position="211"/>
    </location>
</feature>
<dbReference type="Proteomes" id="UP000239724">
    <property type="component" value="Unassembled WGS sequence"/>
</dbReference>
<comment type="caution">
    <text evidence="4">The sequence shown here is derived from an EMBL/GenBank/DDBJ whole genome shotgun (WGS) entry which is preliminary data.</text>
</comment>
<gene>
    <name evidence="4" type="ORF">CCS01_03245</name>
</gene>
<dbReference type="Gene3D" id="3.10.580.10">
    <property type="entry name" value="CBS-domain"/>
    <property type="match status" value="1"/>
</dbReference>
<dbReference type="AlphaFoldDB" id="A0A2S6NMP1"/>
<evidence type="ECO:0000313" key="4">
    <source>
        <dbReference type="EMBL" id="PPQ37656.1"/>
    </source>
</evidence>
<keyword evidence="5" id="KW-1185">Reference proteome</keyword>
<dbReference type="InterPro" id="IPR044725">
    <property type="entry name" value="CBSX3_CBS_dom"/>
</dbReference>
<sequence>MARPGMNRPGRWPDAPGAAILQDLAANSRVAGRGLLLLQVCHSTLCFSFGRITVTNVSSLPDFLVVTLAGAKPPEKDPSMTVAALLKQKPYNVVIVRPKDRVFDVVHGLAKHKIGVAVVMEGSSLVGIISERDVMRGLDDKGSELLDVTVDQHMIRDVWTCSPRTTVDQAIALMTKGRFRHLPVMDEGKLLGVISIRDLLNAAVAKQAVDVSSLRGYVAGAYARV</sequence>
<dbReference type="CDD" id="cd04623">
    <property type="entry name" value="CBS_pair_bac_euk"/>
    <property type="match status" value="1"/>
</dbReference>
<feature type="domain" description="CBS" evidence="3">
    <location>
        <begin position="88"/>
        <end position="145"/>
    </location>
</feature>
<dbReference type="InterPro" id="IPR000644">
    <property type="entry name" value="CBS_dom"/>
</dbReference>
<dbReference type="InterPro" id="IPR051257">
    <property type="entry name" value="Diverse_CBS-Domain"/>
</dbReference>
<dbReference type="PROSITE" id="PS51371">
    <property type="entry name" value="CBS"/>
    <property type="match status" value="2"/>
</dbReference>
<dbReference type="SMART" id="SM00116">
    <property type="entry name" value="CBS"/>
    <property type="match status" value="2"/>
</dbReference>